<dbReference type="EMBL" id="NNAY01003468">
    <property type="protein sequence ID" value="OXU19357.1"/>
    <property type="molecule type" value="Genomic_DNA"/>
</dbReference>
<name>A0A232ELY8_9HYME</name>
<protein>
    <submittedName>
        <fullName evidence="1">Uncharacterized protein</fullName>
    </submittedName>
</protein>
<accession>A0A232ELY8</accession>
<dbReference type="Proteomes" id="UP000215335">
    <property type="component" value="Unassembled WGS sequence"/>
</dbReference>
<keyword evidence="2" id="KW-1185">Reference proteome</keyword>
<evidence type="ECO:0000313" key="2">
    <source>
        <dbReference type="Proteomes" id="UP000215335"/>
    </source>
</evidence>
<reference evidence="1 2" key="1">
    <citation type="journal article" date="2017" name="Curr. Biol.">
        <title>The Evolution of Venom by Co-option of Single-Copy Genes.</title>
        <authorList>
            <person name="Martinson E.O."/>
            <person name="Mrinalini"/>
            <person name="Kelkar Y.D."/>
            <person name="Chang C.H."/>
            <person name="Werren J.H."/>
        </authorList>
    </citation>
    <scope>NUCLEOTIDE SEQUENCE [LARGE SCALE GENOMIC DNA]</scope>
    <source>
        <strain evidence="1 2">Alberta</strain>
        <tissue evidence="1">Whole body</tissue>
    </source>
</reference>
<gene>
    <name evidence="1" type="ORF">TSAR_007034</name>
</gene>
<evidence type="ECO:0000313" key="1">
    <source>
        <dbReference type="EMBL" id="OXU19357.1"/>
    </source>
</evidence>
<sequence>YLWNFNIRGHGESQKKFTSSPIAKAYLGVLSESEVENTEHVQGHGRVNTLIPNNYSLRTLSKLKWDTLTRAARPYIKYGLYNNNIFIYHSYDVEEYLTHIAGLRHYHFARGW</sequence>
<dbReference type="AlphaFoldDB" id="A0A232ELY8"/>
<organism evidence="1 2">
    <name type="scientific">Trichomalopsis sarcophagae</name>
    <dbReference type="NCBI Taxonomy" id="543379"/>
    <lineage>
        <taxon>Eukaryota</taxon>
        <taxon>Metazoa</taxon>
        <taxon>Ecdysozoa</taxon>
        <taxon>Arthropoda</taxon>
        <taxon>Hexapoda</taxon>
        <taxon>Insecta</taxon>
        <taxon>Pterygota</taxon>
        <taxon>Neoptera</taxon>
        <taxon>Endopterygota</taxon>
        <taxon>Hymenoptera</taxon>
        <taxon>Apocrita</taxon>
        <taxon>Proctotrupomorpha</taxon>
        <taxon>Chalcidoidea</taxon>
        <taxon>Pteromalidae</taxon>
        <taxon>Pteromalinae</taxon>
        <taxon>Trichomalopsis</taxon>
    </lineage>
</organism>
<feature type="non-terminal residue" evidence="1">
    <location>
        <position position="1"/>
    </location>
</feature>
<comment type="caution">
    <text evidence="1">The sequence shown here is derived from an EMBL/GenBank/DDBJ whole genome shotgun (WGS) entry which is preliminary data.</text>
</comment>
<proteinExistence type="predicted"/>